<evidence type="ECO:0000259" key="4">
    <source>
        <dbReference type="PROSITE" id="PS51635"/>
    </source>
</evidence>
<evidence type="ECO:0000256" key="1">
    <source>
        <dbReference type="ARBA" id="ARBA00023098"/>
    </source>
</evidence>
<dbReference type="OrthoDB" id="630895at2759"/>
<evidence type="ECO:0000313" key="5">
    <source>
        <dbReference type="EMBL" id="KAF6757488.1"/>
    </source>
</evidence>
<evidence type="ECO:0000313" key="6">
    <source>
        <dbReference type="Proteomes" id="UP000521943"/>
    </source>
</evidence>
<dbReference type="EMBL" id="JACGCI010000022">
    <property type="protein sequence ID" value="KAF6757488.1"/>
    <property type="molecule type" value="Genomic_DNA"/>
</dbReference>
<dbReference type="InterPro" id="IPR002035">
    <property type="entry name" value="VWF_A"/>
</dbReference>
<name>A0A8H6M6E3_9AGAR</name>
<dbReference type="PANTHER" id="PTHR34706">
    <property type="entry name" value="SLR1338 PROTEIN"/>
    <property type="match status" value="1"/>
</dbReference>
<dbReference type="PROSITE" id="PS50234">
    <property type="entry name" value="VWFA"/>
    <property type="match status" value="1"/>
</dbReference>
<evidence type="ECO:0000256" key="2">
    <source>
        <dbReference type="PROSITE-ProRule" id="PRU01161"/>
    </source>
</evidence>
<dbReference type="PROSITE" id="PS51635">
    <property type="entry name" value="PNPLA"/>
    <property type="match status" value="1"/>
</dbReference>
<dbReference type="Gene3D" id="3.40.1090.10">
    <property type="entry name" value="Cytosolic phospholipase A2 catalytic domain"/>
    <property type="match status" value="1"/>
</dbReference>
<feature type="short sequence motif" description="GXGXXG" evidence="2">
    <location>
        <begin position="21"/>
        <end position="26"/>
    </location>
</feature>
<evidence type="ECO:0000259" key="3">
    <source>
        <dbReference type="PROSITE" id="PS50234"/>
    </source>
</evidence>
<feature type="active site" description="Proton acceptor" evidence="2">
    <location>
        <position position="209"/>
    </location>
</feature>
<dbReference type="InterPro" id="IPR002641">
    <property type="entry name" value="PNPLA_dom"/>
</dbReference>
<dbReference type="GO" id="GO:0016042">
    <property type="term" value="P:lipid catabolic process"/>
    <property type="evidence" value="ECO:0007669"/>
    <property type="project" value="UniProtKB-UniRule"/>
</dbReference>
<keyword evidence="1 2" id="KW-0443">Lipid metabolism</keyword>
<feature type="domain" description="PNPLA" evidence="4">
    <location>
        <begin position="17"/>
        <end position="224"/>
    </location>
</feature>
<dbReference type="Proteomes" id="UP000521943">
    <property type="component" value="Unassembled WGS sequence"/>
</dbReference>
<dbReference type="SUPFAM" id="SSF53300">
    <property type="entry name" value="vWA-like"/>
    <property type="match status" value="1"/>
</dbReference>
<comment type="caution">
    <text evidence="2">Lacks conserved residue(s) required for the propagation of feature annotation.</text>
</comment>
<organism evidence="5 6">
    <name type="scientific">Ephemerocybe angulata</name>
    <dbReference type="NCBI Taxonomy" id="980116"/>
    <lineage>
        <taxon>Eukaryota</taxon>
        <taxon>Fungi</taxon>
        <taxon>Dikarya</taxon>
        <taxon>Basidiomycota</taxon>
        <taxon>Agaricomycotina</taxon>
        <taxon>Agaricomycetes</taxon>
        <taxon>Agaricomycetidae</taxon>
        <taxon>Agaricales</taxon>
        <taxon>Agaricineae</taxon>
        <taxon>Psathyrellaceae</taxon>
        <taxon>Ephemerocybe</taxon>
    </lineage>
</organism>
<dbReference type="AlphaFoldDB" id="A0A8H6M6E3"/>
<dbReference type="Pfam" id="PF00092">
    <property type="entry name" value="VWA"/>
    <property type="match status" value="1"/>
</dbReference>
<sequence length="613" mass="67527">MAPKTLDSSSPNGTRVLSLDGGGFRGLGMLLVLKEITKQANLRNREPSDPQLKPCDIFDIVVGSSTGGLVAVLVGRLGLDCDTAIGEYKALARALFGTDRAEWLKNLHANKKFDATIIARYDKAVDDLIQKYPAASPATFFTEPPTNAKTGVVVLPFAKTISQNIASFKTAKDPAGNTWTTKDVIRATTAAARYLPQYTPTGETKAYTDAAYAGKNMNPTVLCKDYWGSDLGVLVNIGQWFPEVQLPAKAANLLTKADTRPFKTDFLNGVPEDPKTEDTILVYIKQAKMAQDALQTAQSEASLQPAFTRFDPPLGPAGRILELVDIFIEDDITKEVQKWILANAALFTDVATKLVKPDVTTPEVIPDVHPYNPALNAKKPREMLAYLNTYHVIFVIDDSTSMIMTDNYSAWNDGRWRQAEQSLGPIADFTFKQNVTSVDIGFMHYQRTSPFRGVQNQQKVLQIFKQAKPPQDLNRVQRTPTGATLKFFIDEALKELNSKVNDPDAYKKIAPTDIIMLTDGEADDDPKAVIAAARKQMDANKHNPNYIGIQIVQIGHSPLVKVKLEDMTKGEYGDMADLVPSDGTDLTPEKLTRIMLGGNHPTVRRKLKAEDLQ</sequence>
<feature type="domain" description="VWFA" evidence="3">
    <location>
        <begin position="391"/>
        <end position="594"/>
    </location>
</feature>
<reference evidence="5 6" key="1">
    <citation type="submission" date="2020-07" db="EMBL/GenBank/DDBJ databases">
        <title>Comparative genomics of pyrophilous fungi reveals a link between fire events and developmental genes.</title>
        <authorList>
            <consortium name="DOE Joint Genome Institute"/>
            <person name="Steindorff A.S."/>
            <person name="Carver A."/>
            <person name="Calhoun S."/>
            <person name="Stillman K."/>
            <person name="Liu H."/>
            <person name="Lipzen A."/>
            <person name="Pangilinan J."/>
            <person name="Labutti K."/>
            <person name="Bruns T.D."/>
            <person name="Grigoriev I.V."/>
        </authorList>
    </citation>
    <scope>NUCLEOTIDE SEQUENCE [LARGE SCALE GENOMIC DNA]</scope>
    <source>
        <strain evidence="5 6">CBS 144469</strain>
    </source>
</reference>
<protein>
    <submittedName>
        <fullName evidence="5">Uncharacterized protein</fullName>
    </submittedName>
</protein>
<dbReference type="PANTHER" id="PTHR34706:SF1">
    <property type="entry name" value="VWFA DOMAIN-CONTAINING PROTEIN"/>
    <property type="match status" value="1"/>
</dbReference>
<accession>A0A8H6M6E3</accession>
<gene>
    <name evidence="5" type="ORF">DFP72DRAFT_891263</name>
</gene>
<keyword evidence="2" id="KW-0442">Lipid degradation</keyword>
<dbReference type="InterPro" id="IPR016035">
    <property type="entry name" value="Acyl_Trfase/lysoPLipase"/>
</dbReference>
<keyword evidence="6" id="KW-1185">Reference proteome</keyword>
<keyword evidence="2" id="KW-0378">Hydrolase</keyword>
<dbReference type="InterPro" id="IPR036465">
    <property type="entry name" value="vWFA_dom_sf"/>
</dbReference>
<comment type="caution">
    <text evidence="5">The sequence shown here is derived from an EMBL/GenBank/DDBJ whole genome shotgun (WGS) entry which is preliminary data.</text>
</comment>
<feature type="short sequence motif" description="GXSXG" evidence="2">
    <location>
        <begin position="63"/>
        <end position="67"/>
    </location>
</feature>
<dbReference type="Pfam" id="PF01734">
    <property type="entry name" value="Patatin"/>
    <property type="match status" value="1"/>
</dbReference>
<dbReference type="SUPFAM" id="SSF52151">
    <property type="entry name" value="FabD/lysophospholipase-like"/>
    <property type="match status" value="1"/>
</dbReference>
<dbReference type="GO" id="GO:0046486">
    <property type="term" value="P:glycerolipid metabolic process"/>
    <property type="evidence" value="ECO:0007669"/>
    <property type="project" value="UniProtKB-ARBA"/>
</dbReference>
<proteinExistence type="predicted"/>
<dbReference type="Gene3D" id="3.40.50.410">
    <property type="entry name" value="von Willebrand factor, type A domain"/>
    <property type="match status" value="1"/>
</dbReference>
<dbReference type="GO" id="GO:0016787">
    <property type="term" value="F:hydrolase activity"/>
    <property type="evidence" value="ECO:0007669"/>
    <property type="project" value="UniProtKB-UniRule"/>
</dbReference>
<feature type="active site" description="Nucleophile" evidence="2">
    <location>
        <position position="65"/>
    </location>
</feature>